<dbReference type="RefSeq" id="WP_137713568.1">
    <property type="nucleotide sequence ID" value="NZ_CP034035.1"/>
</dbReference>
<dbReference type="Gene3D" id="2.30.330.10">
    <property type="entry name" value="SpoA-like"/>
    <property type="match status" value="1"/>
</dbReference>
<dbReference type="NCBIfam" id="TIGR02551">
    <property type="entry name" value="SpaO_YscQ"/>
    <property type="match status" value="1"/>
</dbReference>
<dbReference type="Pfam" id="PF01052">
    <property type="entry name" value="FliMN_C"/>
    <property type="match status" value="1"/>
</dbReference>
<dbReference type="KEGG" id="brb:EH207_08355"/>
<gene>
    <name evidence="2" type="ORF">EH207_08355</name>
</gene>
<dbReference type="SUPFAM" id="SSF101801">
    <property type="entry name" value="Surface presentation of antigens (SPOA)"/>
    <property type="match status" value="1"/>
</dbReference>
<dbReference type="InterPro" id="IPR036429">
    <property type="entry name" value="SpoA-like_sf"/>
</dbReference>
<sequence length="356" mass="38431">MTIRPLTLTSMRAGQASVRQQLATGVTLPFSRDRQVGTVRLHLAKERQVETLSDWRCDHGAFALADPSPVLSLLADCPLVPVNDANSPPDAWYWTLYNQLLSPSIHALLGEIHPGIAPGEYQDTVTAWLTVSWGGIRARSLMVAPASTWLALLSISGWRNDYIAIPPSFTVTAPLILADMALTPEALRRLRPGDLILPNQPYFLPSGQGTLVLPPWYLHGTLQLNGVAPYQFTVTDMESAPVNTAFDDPAPENYADITDDDITGTPSDNASPLPPLPLALHVRCGNVTLTLPTLQRLAPGAVLTLSHIVPGEAWLYHGDLPLAQGELVDVEGKLGLQITRRLSGLDSAAAMQESGQ</sequence>
<reference evidence="2 3" key="1">
    <citation type="submission" date="2018-11" db="EMBL/GenBank/DDBJ databases">
        <title>Genome sequences of Brenneria nigrifluens and Brenneria rubrifaciens.</title>
        <authorList>
            <person name="Poret-Peterson A.T."/>
            <person name="McClean A.E."/>
            <person name="Kluepfel D.A."/>
        </authorList>
    </citation>
    <scope>NUCLEOTIDE SEQUENCE [LARGE SCALE GENOMIC DNA]</scope>
    <source>
        <strain evidence="2 3">6D370</strain>
    </source>
</reference>
<dbReference type="GO" id="GO:0030254">
    <property type="term" value="P:protein secretion by the type III secretion system"/>
    <property type="evidence" value="ECO:0007669"/>
    <property type="project" value="InterPro"/>
</dbReference>
<dbReference type="AlphaFoldDB" id="A0A4P8QT10"/>
<evidence type="ECO:0000259" key="1">
    <source>
        <dbReference type="Pfam" id="PF01052"/>
    </source>
</evidence>
<dbReference type="EMBL" id="CP034035">
    <property type="protein sequence ID" value="QCR08530.1"/>
    <property type="molecule type" value="Genomic_DNA"/>
</dbReference>
<feature type="domain" description="Flagellar motor switch protein FliN-like C-terminal" evidence="1">
    <location>
        <begin position="277"/>
        <end position="342"/>
    </location>
</feature>
<dbReference type="OrthoDB" id="6516509at2"/>
<organism evidence="2 3">
    <name type="scientific">Brenneria rubrifaciens</name>
    <dbReference type="NCBI Taxonomy" id="55213"/>
    <lineage>
        <taxon>Bacteria</taxon>
        <taxon>Pseudomonadati</taxon>
        <taxon>Pseudomonadota</taxon>
        <taxon>Gammaproteobacteria</taxon>
        <taxon>Enterobacterales</taxon>
        <taxon>Pectobacteriaceae</taxon>
        <taxon>Brenneria</taxon>
    </lineage>
</organism>
<dbReference type="Proteomes" id="UP000299580">
    <property type="component" value="Chromosome"/>
</dbReference>
<evidence type="ECO:0000313" key="3">
    <source>
        <dbReference type="Proteomes" id="UP000299580"/>
    </source>
</evidence>
<evidence type="ECO:0000313" key="2">
    <source>
        <dbReference type="EMBL" id="QCR08530.1"/>
    </source>
</evidence>
<name>A0A4P8QT10_9GAMM</name>
<dbReference type="InterPro" id="IPR001543">
    <property type="entry name" value="FliN-like_C"/>
</dbReference>
<keyword evidence="3" id="KW-1185">Reference proteome</keyword>
<accession>A0A4P8QT10</accession>
<protein>
    <submittedName>
        <fullName evidence="2">YscQ/HrcQ family type III secretion apparatus protein</fullName>
    </submittedName>
</protein>
<dbReference type="InterPro" id="IPR013385">
    <property type="entry name" value="T3SS_SpaO/YscQ/SpaO"/>
</dbReference>
<proteinExistence type="predicted"/>